<dbReference type="Proteomes" id="UP000482155">
    <property type="component" value="Unassembled WGS sequence"/>
</dbReference>
<protein>
    <submittedName>
        <fullName evidence="1">DUF2827 domain-containing protein</fullName>
    </submittedName>
</protein>
<evidence type="ECO:0000313" key="1">
    <source>
        <dbReference type="EMBL" id="NEX61666.1"/>
    </source>
</evidence>
<gene>
    <name evidence="1" type="ORF">G3574_11300</name>
</gene>
<dbReference type="RefSeq" id="WP_163963098.1">
    <property type="nucleotide sequence ID" value="NZ_JAAIVB010000037.1"/>
</dbReference>
<keyword evidence="2" id="KW-1185">Reference proteome</keyword>
<dbReference type="Pfam" id="PF10933">
    <property type="entry name" value="DUF2827"/>
    <property type="match status" value="1"/>
</dbReference>
<name>A0A6B3SS81_9BURK</name>
<accession>A0A6B3SS81</accession>
<organism evidence="1 2">
    <name type="scientific">Noviherbaspirillum galbum</name>
    <dbReference type="NCBI Taxonomy" id="2709383"/>
    <lineage>
        <taxon>Bacteria</taxon>
        <taxon>Pseudomonadati</taxon>
        <taxon>Pseudomonadota</taxon>
        <taxon>Betaproteobacteria</taxon>
        <taxon>Burkholderiales</taxon>
        <taxon>Oxalobacteraceae</taxon>
        <taxon>Noviherbaspirillum</taxon>
    </lineage>
</organism>
<proteinExistence type="predicted"/>
<sequence length="372" mass="42454">MLRIGITVGLRQDESLWNNGIKQNALFLADTLRRCPNVGSVRLVNTTDVPLPASLPWDASRWPVFPLNDLIHELDVVIELGGQLSADQTEALKSRGARLVSYCCGSEYVLAMEAMLFNRPLWGDRLFINQCYDAIWIIPQVDALNRDFFQTLRRRPATVVPFVWSPVLLEERCAALPHRGVYQPRPGPRRLSVMEPNIDVLKFCLYPLLIAEEAYRRRPDRITGVQVANALSMAQENRDFIALMHHLDLVREHKAVFTGRHDTPQFLSEHTDIMISHQWGNPLNYFYLEVCWLGYPLVHNAGLCADLGYYYAGHDVQTGCERLLEALENHDAGWEEYRALQRRVMSRYLPSDPKLVGRYAALLDAVVSRGAD</sequence>
<evidence type="ECO:0000313" key="2">
    <source>
        <dbReference type="Proteomes" id="UP000482155"/>
    </source>
</evidence>
<dbReference type="InterPro" id="IPR021234">
    <property type="entry name" value="DUF2827"/>
</dbReference>
<dbReference type="AlphaFoldDB" id="A0A6B3SS81"/>
<dbReference type="EMBL" id="JAAIVB010000037">
    <property type="protein sequence ID" value="NEX61666.1"/>
    <property type="molecule type" value="Genomic_DNA"/>
</dbReference>
<comment type="caution">
    <text evidence="1">The sequence shown here is derived from an EMBL/GenBank/DDBJ whole genome shotgun (WGS) entry which is preliminary data.</text>
</comment>
<reference evidence="1 2" key="1">
    <citation type="submission" date="2020-02" db="EMBL/GenBank/DDBJ databases">
        <authorList>
            <person name="Kim M.K."/>
        </authorList>
    </citation>
    <scope>NUCLEOTIDE SEQUENCE [LARGE SCALE GENOMIC DNA]</scope>
    <source>
        <strain evidence="1 2">17J57-3</strain>
    </source>
</reference>